<comment type="caution">
    <text evidence="2">The sequence shown here is derived from an EMBL/GenBank/DDBJ whole genome shotgun (WGS) entry which is preliminary data.</text>
</comment>
<protein>
    <submittedName>
        <fullName evidence="2">Uncharacterized protein</fullName>
    </submittedName>
</protein>
<evidence type="ECO:0000313" key="2">
    <source>
        <dbReference type="EMBL" id="PCE40583.1"/>
    </source>
</evidence>
<evidence type="ECO:0000256" key="1">
    <source>
        <dbReference type="SAM" id="MobiDB-lite"/>
    </source>
</evidence>
<dbReference type="EMBL" id="NWUF01000025">
    <property type="protein sequence ID" value="PCE40583.1"/>
    <property type="molecule type" value="Genomic_DNA"/>
</dbReference>
<sequence length="308" mass="33829">MLEEPVPYTINGKRTKVPFIYAALDQLRKDILTGSRRDRTESMRMYITAGAFERLGQRQYLRARDFEMTNRAWWERRMQGLKKQVLHAASKGKLTDDKAWDEILDFCLFEGEEDRLAAEFAKDAAEFDEDPSGASVEDDMPIAADFADDCAADDIESTDCETTESLGSEVGGSTDDAADHSMKGKEEPSLEPATEIDFGTDLDIESASPAVDDQPAHSTPSPDAGSGPKGALWTDYVVSGSNPASSQASSEPPDSAEVEQEPDPPTGHPSDMTSFAKQGEIIFWAKQGNGYQQIRNKAGWNHGPRTKH</sequence>
<name>A0A2A4FQ94_9SPHN</name>
<dbReference type="KEGG" id="rdi:CMV14_14440"/>
<keyword evidence="3" id="KW-1185">Reference proteome</keyword>
<accession>A0A2A4FQ94</accession>
<feature type="compositionally biased region" description="Low complexity" evidence="1">
    <location>
        <begin position="239"/>
        <end position="253"/>
    </location>
</feature>
<feature type="compositionally biased region" description="Basic and acidic residues" evidence="1">
    <location>
        <begin position="177"/>
        <end position="188"/>
    </location>
</feature>
<dbReference type="Proteomes" id="UP000218934">
    <property type="component" value="Unassembled WGS sequence"/>
</dbReference>
<dbReference type="AlphaFoldDB" id="A0A2A4FQ94"/>
<feature type="region of interest" description="Disordered" evidence="1">
    <location>
        <begin position="158"/>
        <end position="280"/>
    </location>
</feature>
<evidence type="ECO:0000313" key="3">
    <source>
        <dbReference type="Proteomes" id="UP000218934"/>
    </source>
</evidence>
<reference evidence="2 3" key="1">
    <citation type="submission" date="2017-09" db="EMBL/GenBank/DDBJ databases">
        <title>The Catabolism of 3,6-Dichlorosalicylic acid is Initiated by the Cytochrome P450 Monooxygenase DsmABC in Rhizorhabdus dicambivorans Ndbn-20.</title>
        <authorList>
            <person name="Na L."/>
        </authorList>
    </citation>
    <scope>NUCLEOTIDE SEQUENCE [LARGE SCALE GENOMIC DNA]</scope>
    <source>
        <strain evidence="2 3">Ndbn-20m</strain>
    </source>
</reference>
<proteinExistence type="predicted"/>
<organism evidence="2 3">
    <name type="scientific">Rhizorhabdus dicambivorans</name>
    <dbReference type="NCBI Taxonomy" id="1850238"/>
    <lineage>
        <taxon>Bacteria</taxon>
        <taxon>Pseudomonadati</taxon>
        <taxon>Pseudomonadota</taxon>
        <taxon>Alphaproteobacteria</taxon>
        <taxon>Sphingomonadales</taxon>
        <taxon>Sphingomonadaceae</taxon>
        <taxon>Rhizorhabdus</taxon>
    </lineage>
</organism>
<gene>
    <name evidence="2" type="ORF">COO09_19185</name>
</gene>